<proteinExistence type="predicted"/>
<reference evidence="2 3" key="1">
    <citation type="journal article" date="2019" name="Commun. Biol.">
        <title>The bagworm genome reveals a unique fibroin gene that provides high tensile strength.</title>
        <authorList>
            <person name="Kono N."/>
            <person name="Nakamura H."/>
            <person name="Ohtoshi R."/>
            <person name="Tomita M."/>
            <person name="Numata K."/>
            <person name="Arakawa K."/>
        </authorList>
    </citation>
    <scope>NUCLEOTIDE SEQUENCE [LARGE SCALE GENOMIC DNA]</scope>
</reference>
<dbReference type="EMBL" id="BGZK01001900">
    <property type="protein sequence ID" value="GBP88018.1"/>
    <property type="molecule type" value="Genomic_DNA"/>
</dbReference>
<keyword evidence="3" id="KW-1185">Reference proteome</keyword>
<dbReference type="AlphaFoldDB" id="A0A4C1ZJT6"/>
<organism evidence="2 3">
    <name type="scientific">Eumeta variegata</name>
    <name type="common">Bagworm moth</name>
    <name type="synonym">Eumeta japonica</name>
    <dbReference type="NCBI Taxonomy" id="151549"/>
    <lineage>
        <taxon>Eukaryota</taxon>
        <taxon>Metazoa</taxon>
        <taxon>Ecdysozoa</taxon>
        <taxon>Arthropoda</taxon>
        <taxon>Hexapoda</taxon>
        <taxon>Insecta</taxon>
        <taxon>Pterygota</taxon>
        <taxon>Neoptera</taxon>
        <taxon>Endopterygota</taxon>
        <taxon>Lepidoptera</taxon>
        <taxon>Glossata</taxon>
        <taxon>Ditrysia</taxon>
        <taxon>Tineoidea</taxon>
        <taxon>Psychidae</taxon>
        <taxon>Oiketicinae</taxon>
        <taxon>Eumeta</taxon>
    </lineage>
</organism>
<protein>
    <submittedName>
        <fullName evidence="2">Uncharacterized protein</fullName>
    </submittedName>
</protein>
<evidence type="ECO:0000256" key="1">
    <source>
        <dbReference type="SAM" id="MobiDB-lite"/>
    </source>
</evidence>
<sequence>MSTRDVKVQVREVIECPDFVEKSAKGGGGYKETFCIKGCSDAARCPDARYRQRSNGPNRKDANLVGPVRPAEAEQTKPPKVVIEAESAGIAAGVGRNTDDGAFTSLEAVEGFARGDHIDSKCEPRSERESPKCIKWFKAACTGTAHGAFSSEYGVRHKWNDRAQSQRAYY</sequence>
<feature type="region of interest" description="Disordered" evidence="1">
    <location>
        <begin position="49"/>
        <end position="79"/>
    </location>
</feature>
<comment type="caution">
    <text evidence="2">The sequence shown here is derived from an EMBL/GenBank/DDBJ whole genome shotgun (WGS) entry which is preliminary data.</text>
</comment>
<evidence type="ECO:0000313" key="2">
    <source>
        <dbReference type="EMBL" id="GBP88018.1"/>
    </source>
</evidence>
<evidence type="ECO:0000313" key="3">
    <source>
        <dbReference type="Proteomes" id="UP000299102"/>
    </source>
</evidence>
<dbReference type="Proteomes" id="UP000299102">
    <property type="component" value="Unassembled WGS sequence"/>
</dbReference>
<accession>A0A4C1ZJT6</accession>
<name>A0A4C1ZJT6_EUMVA</name>
<gene>
    <name evidence="2" type="ORF">EVAR_60023_1</name>
</gene>